<dbReference type="Proteomes" id="UP000637578">
    <property type="component" value="Unassembled WGS sequence"/>
</dbReference>
<organism evidence="4 5">
    <name type="scientific">Longimycelium tulufanense</name>
    <dbReference type="NCBI Taxonomy" id="907463"/>
    <lineage>
        <taxon>Bacteria</taxon>
        <taxon>Bacillati</taxon>
        <taxon>Actinomycetota</taxon>
        <taxon>Actinomycetes</taxon>
        <taxon>Pseudonocardiales</taxon>
        <taxon>Pseudonocardiaceae</taxon>
        <taxon>Longimycelium</taxon>
    </lineage>
</organism>
<evidence type="ECO:0000256" key="3">
    <source>
        <dbReference type="SAM" id="Phobius"/>
    </source>
</evidence>
<gene>
    <name evidence="4" type="ORF">GCM10012275_54790</name>
</gene>
<reference evidence="4" key="1">
    <citation type="journal article" date="2014" name="Int. J. Syst. Evol. Microbiol.">
        <title>Complete genome sequence of Corynebacterium casei LMG S-19264T (=DSM 44701T), isolated from a smear-ripened cheese.</title>
        <authorList>
            <consortium name="US DOE Joint Genome Institute (JGI-PGF)"/>
            <person name="Walter F."/>
            <person name="Albersmeier A."/>
            <person name="Kalinowski J."/>
            <person name="Ruckert C."/>
        </authorList>
    </citation>
    <scope>NUCLEOTIDE SEQUENCE</scope>
    <source>
        <strain evidence="4">CGMCC 4.5737</strain>
    </source>
</reference>
<evidence type="ECO:0000313" key="4">
    <source>
        <dbReference type="EMBL" id="GGM77188.1"/>
    </source>
</evidence>
<feature type="region of interest" description="Disordered" evidence="2">
    <location>
        <begin position="311"/>
        <end position="367"/>
    </location>
</feature>
<keyword evidence="3" id="KW-1133">Transmembrane helix</keyword>
<reference evidence="4" key="2">
    <citation type="submission" date="2020-09" db="EMBL/GenBank/DDBJ databases">
        <authorList>
            <person name="Sun Q."/>
            <person name="Zhou Y."/>
        </authorList>
    </citation>
    <scope>NUCLEOTIDE SEQUENCE</scope>
    <source>
        <strain evidence="4">CGMCC 4.5737</strain>
    </source>
</reference>
<evidence type="ECO:0000313" key="5">
    <source>
        <dbReference type="Proteomes" id="UP000637578"/>
    </source>
</evidence>
<proteinExistence type="predicted"/>
<keyword evidence="3" id="KW-0812">Transmembrane</keyword>
<keyword evidence="5" id="KW-1185">Reference proteome</keyword>
<keyword evidence="3" id="KW-0472">Membrane</keyword>
<dbReference type="EMBL" id="BMMK01000038">
    <property type="protein sequence ID" value="GGM77188.1"/>
    <property type="molecule type" value="Genomic_DNA"/>
</dbReference>
<feature type="compositionally biased region" description="Basic and acidic residues" evidence="2">
    <location>
        <begin position="336"/>
        <end position="349"/>
    </location>
</feature>
<sequence length="418" mass="47125">MFTRRRRRGKALRAAETIQAEAVRLQAQQQVDEDARRAAQERERFELEVLVPLRREAEEAEEQRTEARKGKKRSGRRERAQRWFDAAAHSWNALLDNHLAHLLVGFSVAVAWVGQYRWLHDGLNLWLVVAAMGATVLEVAFTVAQRIVREAAKFHDPAWIARGVMWSVTGLAAHNLAVHVNPLMGAFSILGPALWELHQWWQRRKARYARGELTPRPRFRWDERRYFRDEVALAQRLAVRYGIAEPRVALAWARAELAESETRDHAAELRAALERFSRVVTAAAAANRDLVSARPADSLVTVPQALVAAEVAPPQGKTTPPSVIRPEDAESQQPADEPKQSKPAEERPTNVRPLRRPAGGGKREQGRVWFLQQVAEGRDPEDISAAEVDRAIGASGYSKKFIADWRSAARQAEHVVGE</sequence>
<comment type="caution">
    <text evidence="4">The sequence shown here is derived from an EMBL/GenBank/DDBJ whole genome shotgun (WGS) entry which is preliminary data.</text>
</comment>
<feature type="transmembrane region" description="Helical" evidence="3">
    <location>
        <begin position="125"/>
        <end position="147"/>
    </location>
</feature>
<evidence type="ECO:0000256" key="2">
    <source>
        <dbReference type="SAM" id="MobiDB-lite"/>
    </source>
</evidence>
<dbReference type="RefSeq" id="WP_189061312.1">
    <property type="nucleotide sequence ID" value="NZ_BMMK01000038.1"/>
</dbReference>
<accession>A0A8J3CDA8</accession>
<protein>
    <recommendedName>
        <fullName evidence="6">DUF2637 domain-containing protein</fullName>
    </recommendedName>
</protein>
<dbReference type="AlphaFoldDB" id="A0A8J3CDA8"/>
<name>A0A8J3CDA8_9PSEU</name>
<evidence type="ECO:0000256" key="1">
    <source>
        <dbReference type="SAM" id="Coils"/>
    </source>
</evidence>
<evidence type="ECO:0008006" key="6">
    <source>
        <dbReference type="Google" id="ProtNLM"/>
    </source>
</evidence>
<keyword evidence="1" id="KW-0175">Coiled coil</keyword>
<feature type="coiled-coil region" evidence="1">
    <location>
        <begin position="28"/>
        <end position="73"/>
    </location>
</feature>